<dbReference type="InterPro" id="IPR039315">
    <property type="entry name" value="CheW"/>
</dbReference>
<dbReference type="PATRIC" id="fig|455434.6.peg.439"/>
<reference evidence="2 3" key="1">
    <citation type="journal article" date="2008" name="BMC Microbiol.">
        <title>Complete genome sequence of Treponema pallidum ssp. pallidum strain SS14 determined with oligonucleotide arrays.</title>
        <authorList>
            <person name="Matejkova P."/>
            <person name="Strouhal M."/>
            <person name="Smajs D."/>
            <person name="Norris S.J."/>
            <person name="Palzkill T."/>
            <person name="Petrosino J.F."/>
            <person name="Sodergren E."/>
            <person name="Norton J.E."/>
            <person name="Singh J."/>
            <person name="Richmond T.A."/>
            <person name="Molla M.N."/>
            <person name="Albert T.J."/>
            <person name="Weinstock G.M."/>
        </authorList>
    </citation>
    <scope>NUCLEOTIDE SEQUENCE [LARGE SCALE GENOMIC DNA]</scope>
    <source>
        <strain evidence="2 3">SS14</strain>
    </source>
</reference>
<dbReference type="EMBL" id="CP000805">
    <property type="protein sequence ID" value="ACD70864.1"/>
    <property type="molecule type" value="Genomic_DNA"/>
</dbReference>
<dbReference type="InterPro" id="IPR002545">
    <property type="entry name" value="CheW-lke_dom"/>
</dbReference>
<dbReference type="PROSITE" id="PS50851">
    <property type="entry name" value="CHEW"/>
    <property type="match status" value="1"/>
</dbReference>
<dbReference type="InterPro" id="IPR036061">
    <property type="entry name" value="CheW-like_dom_sf"/>
</dbReference>
<dbReference type="Pfam" id="PF01584">
    <property type="entry name" value="CheW"/>
    <property type="match status" value="1"/>
</dbReference>
<feature type="domain" description="CheW-like" evidence="1">
    <location>
        <begin position="20"/>
        <end position="164"/>
    </location>
</feature>
<dbReference type="PANTHER" id="PTHR22617">
    <property type="entry name" value="CHEMOTAXIS SENSOR HISTIDINE KINASE-RELATED"/>
    <property type="match status" value="1"/>
</dbReference>
<organism evidence="2 3">
    <name type="scientific">Treponema pallidum subsp. pallidum (strain SS14)</name>
    <dbReference type="NCBI Taxonomy" id="455434"/>
    <lineage>
        <taxon>Bacteria</taxon>
        <taxon>Pseudomonadati</taxon>
        <taxon>Spirochaetota</taxon>
        <taxon>Spirochaetia</taxon>
        <taxon>Spirochaetales</taxon>
        <taxon>Treponemataceae</taxon>
        <taxon>Treponema</taxon>
    </lineage>
</organism>
<dbReference type="Gene3D" id="2.30.30.40">
    <property type="entry name" value="SH3 Domains"/>
    <property type="match status" value="1"/>
</dbReference>
<dbReference type="AlphaFoldDB" id="A0A0H3BKK3"/>
<accession>A0A0H3BKK3</accession>
<name>A0A0H3BKK3_TREPS</name>
<evidence type="ECO:0000313" key="2">
    <source>
        <dbReference type="EMBL" id="ACD70864.1"/>
    </source>
</evidence>
<dbReference type="SMART" id="SM00260">
    <property type="entry name" value="CheW"/>
    <property type="match status" value="1"/>
</dbReference>
<evidence type="ECO:0000259" key="1">
    <source>
        <dbReference type="PROSITE" id="PS50851"/>
    </source>
</evidence>
<dbReference type="SUPFAM" id="SSF50341">
    <property type="entry name" value="CheW-like"/>
    <property type="match status" value="1"/>
</dbReference>
<proteinExistence type="predicted"/>
<protein>
    <submittedName>
        <fullName evidence="2">Purine-binding chemotaxis protein</fullName>
    </submittedName>
</protein>
<dbReference type="GO" id="GO:0007165">
    <property type="term" value="P:signal transduction"/>
    <property type="evidence" value="ECO:0007669"/>
    <property type="project" value="InterPro"/>
</dbReference>
<dbReference type="KEGG" id="tpp:TPASS_0439"/>
<dbReference type="Gene3D" id="2.40.50.180">
    <property type="entry name" value="CheA-289, Domain 4"/>
    <property type="match status" value="1"/>
</dbReference>
<dbReference type="GO" id="GO:0005829">
    <property type="term" value="C:cytosol"/>
    <property type="evidence" value="ECO:0007669"/>
    <property type="project" value="TreeGrafter"/>
</dbReference>
<dbReference type="SMR" id="A0A0H3BKK3"/>
<dbReference type="GO" id="GO:0006935">
    <property type="term" value="P:chemotaxis"/>
    <property type="evidence" value="ECO:0007669"/>
    <property type="project" value="InterPro"/>
</dbReference>
<gene>
    <name evidence="2" type="primary">cheW2</name>
    <name evidence="2" type="ordered locus">TPASS_0439</name>
</gene>
<dbReference type="Proteomes" id="UP000001202">
    <property type="component" value="Chromosome"/>
</dbReference>
<sequence length="170" mass="19124">MYHGPTLHHRRVPMAVNDEQFQLVTFQLGEELYGIDIMGVKEIVKVQDVRPIPCAPAYVEGIFNLRSEIIPIINLHKRFHLREATLESGDEYLGGFVILNVEDSKLGIIIDRIARVIAVSQEDVQSPPQVITGIGAEYIHGVVRQGTSYLIVLDIHKLFSSKELQKLANL</sequence>
<dbReference type="CDD" id="cd00732">
    <property type="entry name" value="CheW"/>
    <property type="match status" value="1"/>
</dbReference>
<dbReference type="PANTHER" id="PTHR22617:SF23">
    <property type="entry name" value="CHEMOTAXIS PROTEIN CHEW"/>
    <property type="match status" value="1"/>
</dbReference>
<evidence type="ECO:0000313" key="3">
    <source>
        <dbReference type="Proteomes" id="UP000001202"/>
    </source>
</evidence>